<keyword evidence="4" id="KW-0547">Nucleotide-binding</keyword>
<comment type="catalytic activity">
    <reaction evidence="11">
        <text>Couples ATP hydrolysis with the unwinding of duplex DNA by translocating in the 3'-5' direction.</text>
        <dbReference type="EC" id="5.6.2.4"/>
    </reaction>
</comment>
<evidence type="ECO:0000256" key="11">
    <source>
        <dbReference type="ARBA" id="ARBA00034617"/>
    </source>
</evidence>
<evidence type="ECO:0000313" key="18">
    <source>
        <dbReference type="EMBL" id="PBC31170.1"/>
    </source>
</evidence>
<evidence type="ECO:0000313" key="19">
    <source>
        <dbReference type="Proteomes" id="UP000242457"/>
    </source>
</evidence>
<dbReference type="PANTHER" id="PTHR13710:SF152">
    <property type="entry name" value="ATP-DEPENDENT DNA HELICASE Q5"/>
    <property type="match status" value="1"/>
</dbReference>
<name>A0A2A3EHH6_APICC</name>
<feature type="domain" description="Helicase ATP-binding" evidence="16">
    <location>
        <begin position="582"/>
        <end position="757"/>
    </location>
</feature>
<dbReference type="Gene3D" id="6.10.250.3140">
    <property type="match status" value="1"/>
</dbReference>
<dbReference type="GO" id="GO:0005737">
    <property type="term" value="C:cytoplasm"/>
    <property type="evidence" value="ECO:0007669"/>
    <property type="project" value="TreeGrafter"/>
</dbReference>
<dbReference type="InterPro" id="IPR011545">
    <property type="entry name" value="DEAD/DEAH_box_helicase_dom"/>
</dbReference>
<dbReference type="InterPro" id="IPR032284">
    <property type="entry name" value="RecQ_Zn-bd"/>
</dbReference>
<keyword evidence="9" id="KW-0413">Isomerase</keyword>
<dbReference type="SMART" id="SM00490">
    <property type="entry name" value="HELICc"/>
    <property type="match status" value="1"/>
</dbReference>
<feature type="region of interest" description="Disordered" evidence="15">
    <location>
        <begin position="1250"/>
        <end position="1275"/>
    </location>
</feature>
<dbReference type="PANTHER" id="PTHR13710">
    <property type="entry name" value="DNA HELICASE RECQ FAMILY MEMBER"/>
    <property type="match status" value="1"/>
</dbReference>
<dbReference type="NCBIfam" id="TIGR00614">
    <property type="entry name" value="recQ_fam"/>
    <property type="match status" value="1"/>
</dbReference>
<dbReference type="GO" id="GO:0005694">
    <property type="term" value="C:chromosome"/>
    <property type="evidence" value="ECO:0007669"/>
    <property type="project" value="TreeGrafter"/>
</dbReference>
<dbReference type="InterPro" id="IPR004589">
    <property type="entry name" value="DNA_helicase_ATP-dep_RecQ"/>
</dbReference>
<evidence type="ECO:0000256" key="9">
    <source>
        <dbReference type="ARBA" id="ARBA00023235"/>
    </source>
</evidence>
<evidence type="ECO:0000256" key="2">
    <source>
        <dbReference type="ARBA" id="ARBA00005446"/>
    </source>
</evidence>
<reference evidence="18 19" key="1">
    <citation type="submission" date="2014-07" db="EMBL/GenBank/DDBJ databases">
        <title>Genomic and transcriptomic analysis on Apis cerana provide comprehensive insights into honey bee biology.</title>
        <authorList>
            <person name="Diao Q."/>
            <person name="Sun L."/>
            <person name="Zheng H."/>
            <person name="Zheng H."/>
            <person name="Xu S."/>
            <person name="Wang S."/>
            <person name="Zeng Z."/>
            <person name="Hu F."/>
            <person name="Su S."/>
            <person name="Wu J."/>
        </authorList>
    </citation>
    <scope>NUCLEOTIDE SEQUENCE [LARGE SCALE GENOMIC DNA]</scope>
    <source>
        <tissue evidence="18">Pupae without intestine</tissue>
    </source>
</reference>
<evidence type="ECO:0000256" key="7">
    <source>
        <dbReference type="ARBA" id="ARBA00022840"/>
    </source>
</evidence>
<dbReference type="PROSITE" id="PS51194">
    <property type="entry name" value="HELICASE_CTER"/>
    <property type="match status" value="1"/>
</dbReference>
<evidence type="ECO:0000256" key="6">
    <source>
        <dbReference type="ARBA" id="ARBA00022806"/>
    </source>
</evidence>
<dbReference type="GO" id="GO:0005634">
    <property type="term" value="C:nucleus"/>
    <property type="evidence" value="ECO:0007669"/>
    <property type="project" value="UniProtKB-SubCell"/>
</dbReference>
<comment type="subcellular location">
    <subcellularLocation>
        <location evidence="1">Nucleus</location>
    </subcellularLocation>
</comment>
<evidence type="ECO:0000256" key="3">
    <source>
        <dbReference type="ARBA" id="ARBA00022723"/>
    </source>
</evidence>
<dbReference type="GO" id="GO:0016787">
    <property type="term" value="F:hydrolase activity"/>
    <property type="evidence" value="ECO:0007669"/>
    <property type="project" value="UniProtKB-KW"/>
</dbReference>
<dbReference type="Proteomes" id="UP000242457">
    <property type="component" value="Unassembled WGS sequence"/>
</dbReference>
<feature type="coiled-coil region" evidence="14">
    <location>
        <begin position="78"/>
        <end position="105"/>
    </location>
</feature>
<comment type="catalytic activity">
    <reaction evidence="13">
        <text>ATP + H2O = ADP + phosphate + H(+)</text>
        <dbReference type="Rhea" id="RHEA:13065"/>
        <dbReference type="ChEBI" id="CHEBI:15377"/>
        <dbReference type="ChEBI" id="CHEBI:15378"/>
        <dbReference type="ChEBI" id="CHEBI:30616"/>
        <dbReference type="ChEBI" id="CHEBI:43474"/>
        <dbReference type="ChEBI" id="CHEBI:456216"/>
    </reaction>
</comment>
<keyword evidence="8" id="KW-0238">DNA-binding</keyword>
<evidence type="ECO:0000256" key="12">
    <source>
        <dbReference type="ARBA" id="ARBA00034808"/>
    </source>
</evidence>
<comment type="similarity">
    <text evidence="2">Belongs to the helicase family. RecQ subfamily.</text>
</comment>
<dbReference type="Pfam" id="PF16124">
    <property type="entry name" value="RecQ_Zn_bind"/>
    <property type="match status" value="1"/>
</dbReference>
<dbReference type="GO" id="GO:0005524">
    <property type="term" value="F:ATP binding"/>
    <property type="evidence" value="ECO:0007669"/>
    <property type="project" value="UniProtKB-KW"/>
</dbReference>
<dbReference type="GO" id="GO:0003677">
    <property type="term" value="F:DNA binding"/>
    <property type="evidence" value="ECO:0007669"/>
    <property type="project" value="UniProtKB-KW"/>
</dbReference>
<evidence type="ECO:0000259" key="17">
    <source>
        <dbReference type="PROSITE" id="PS51194"/>
    </source>
</evidence>
<dbReference type="Gene3D" id="3.40.50.300">
    <property type="entry name" value="P-loop containing nucleotide triphosphate hydrolases"/>
    <property type="match status" value="2"/>
</dbReference>
<evidence type="ECO:0000256" key="8">
    <source>
        <dbReference type="ARBA" id="ARBA00023125"/>
    </source>
</evidence>
<dbReference type="GO" id="GO:0009378">
    <property type="term" value="F:four-way junction helicase activity"/>
    <property type="evidence" value="ECO:0007669"/>
    <property type="project" value="TreeGrafter"/>
</dbReference>
<dbReference type="PROSITE" id="PS51192">
    <property type="entry name" value="HELICASE_ATP_BIND_1"/>
    <property type="match status" value="1"/>
</dbReference>
<evidence type="ECO:0000256" key="4">
    <source>
        <dbReference type="ARBA" id="ARBA00022741"/>
    </source>
</evidence>
<keyword evidence="3" id="KW-0479">Metal-binding</keyword>
<dbReference type="InterPro" id="IPR027417">
    <property type="entry name" value="P-loop_NTPase"/>
</dbReference>
<evidence type="ECO:0000256" key="13">
    <source>
        <dbReference type="ARBA" id="ARBA00049360"/>
    </source>
</evidence>
<dbReference type="Pfam" id="PF00270">
    <property type="entry name" value="DEAD"/>
    <property type="match status" value="1"/>
</dbReference>
<keyword evidence="7" id="KW-0067">ATP-binding</keyword>
<evidence type="ECO:0000256" key="5">
    <source>
        <dbReference type="ARBA" id="ARBA00022801"/>
    </source>
</evidence>
<keyword evidence="5" id="KW-0378">Hydrolase</keyword>
<feature type="region of interest" description="Disordered" evidence="15">
    <location>
        <begin position="1053"/>
        <end position="1072"/>
    </location>
</feature>
<organism evidence="18 19">
    <name type="scientific">Apis cerana cerana</name>
    <name type="common">Oriental honeybee</name>
    <dbReference type="NCBI Taxonomy" id="94128"/>
    <lineage>
        <taxon>Eukaryota</taxon>
        <taxon>Metazoa</taxon>
        <taxon>Ecdysozoa</taxon>
        <taxon>Arthropoda</taxon>
        <taxon>Hexapoda</taxon>
        <taxon>Insecta</taxon>
        <taxon>Pterygota</taxon>
        <taxon>Neoptera</taxon>
        <taxon>Endopterygota</taxon>
        <taxon>Hymenoptera</taxon>
        <taxon>Apocrita</taxon>
        <taxon>Aculeata</taxon>
        <taxon>Apoidea</taxon>
        <taxon>Anthophila</taxon>
        <taxon>Apidae</taxon>
        <taxon>Apis</taxon>
    </lineage>
</organism>
<dbReference type="CDD" id="cd17920">
    <property type="entry name" value="DEXHc_RecQ"/>
    <property type="match status" value="1"/>
</dbReference>
<dbReference type="EMBL" id="KZ288248">
    <property type="protein sequence ID" value="PBC31170.1"/>
    <property type="molecule type" value="Genomic_DNA"/>
</dbReference>
<feature type="coiled-coil region" evidence="14">
    <location>
        <begin position="258"/>
        <end position="343"/>
    </location>
</feature>
<keyword evidence="14" id="KW-0175">Coiled coil</keyword>
<gene>
    <name evidence="18" type="ORF">APICC_02538</name>
</gene>
<evidence type="ECO:0000256" key="15">
    <source>
        <dbReference type="SAM" id="MobiDB-lite"/>
    </source>
</evidence>
<dbReference type="SMART" id="SM00487">
    <property type="entry name" value="DEXDc"/>
    <property type="match status" value="1"/>
</dbReference>
<evidence type="ECO:0000259" key="16">
    <source>
        <dbReference type="PROSITE" id="PS51192"/>
    </source>
</evidence>
<dbReference type="Pfam" id="PF00271">
    <property type="entry name" value="Helicase_C"/>
    <property type="match status" value="1"/>
</dbReference>
<protein>
    <recommendedName>
        <fullName evidence="12">DNA 3'-5' helicase</fullName>
        <ecNumber evidence="12">5.6.2.4</ecNumber>
    </recommendedName>
</protein>
<dbReference type="SUPFAM" id="SSF52540">
    <property type="entry name" value="P-loop containing nucleoside triphosphate hydrolases"/>
    <property type="match status" value="1"/>
</dbReference>
<feature type="domain" description="Helicase C-terminal" evidence="17">
    <location>
        <begin position="795"/>
        <end position="941"/>
    </location>
</feature>
<dbReference type="GO" id="GO:0046872">
    <property type="term" value="F:metal ion binding"/>
    <property type="evidence" value="ECO:0007669"/>
    <property type="project" value="UniProtKB-KW"/>
</dbReference>
<keyword evidence="19" id="KW-1185">Reference proteome</keyword>
<dbReference type="STRING" id="94128.A0A2A3EHH6"/>
<sequence>MEKSKDTFAWIYQLQCPPIIFNTSVQKILNSRLIGLMWDDLSDVIFNTKEAKIIRKNILLYHLKQGSSNNVIECMKNVLQLKLNKNDLKNQISKLEEEYEQQDFIVRQKVQKLQDISSKRSEIRAKRDLLKMKYDQTKTQLSDCNDMRAVCHYLMPSTCKDLDHKILMEMSDVVTSLWTGANKRHVWDTISSNLNHIEVSTLWHYLYQKLSEDVNILINSETMKSMDTDEKNINIAIVKLYGQHISMVSKRLLHNTRANHHEQNVLEYIEKIETASNNSTDISDWLALTLEVHKLENEQRNLQEEIEKIQDDIYENNVCAFDLSQLSVEIQNVDSEIAEYIQNIRQSLILLKCAPRFLMQSKEKINLELQKIITMRADGYDSTMLENDLTTELDIFYDILDLNALKKVMLKGEIGIYRHMKSCFNEACVSITNSQFSNIKSYFPLIQIPIYSLIECYKNLISIYKKFEVLETEQNLNLPMVIYKENNYNTIELLNLSKIINMKTRTEIDKFNDILNDWVNQPVQKVMEIIDKTVDNATLSEWIERYDIKESNLLEDKMLSTVLKSVFGYDDFKSDIQKQATSAIYKGKQDVFVCMPTGSGKSLCFQLPALMKKDKITIVFSPLLALMKNQIDFLISKKINASSLNSNTSSKERNAILKDLTSNSPKIKLLYVTPEMGAQQHFQDIVIKLKKTKTLSYFVIDEAHCLSQWGHDFRPSYRQLGIFKKLCPNIPIIALTATAAKEVKDDILQCLNMKNPAIFSVPVFRPNLYYDVWFLEILDKPFEHLKNFIIESLGSQDKSIPKVKKGCGIIYCRKKEATEIIAHKLSNSGISTLAYHAGLKNQERNEVQNKWTSGEVPVIAATCSFGMGVDKGSVRFVVHWTVPQNIAAYYQESGRAGRDGKPAFCRIYFSNEEYAPIAFLIKQEITEKNSELVKLRWKNFEKTVSYCLEAKCRHAVFSKYFGDSPPQCKDRCDVCKDKDIVQTRISQFEMSQTRSRISKSNNNLDSFALPKYDNEYCENEYDEKIISREKLLSESKREAKELIEKQFAIRRNNSKNNELKKQNREDAKKSHVRAADSTDIKIKGLAVQIREHFYIQLRSALLDNYEKIFPESKGQIQENDMHNIAYNLEYKILCNSKIANKYKFDMSKLVSSVRKCTSTNELHEYLHDFNINSKQSIQPEYFHEYNNKEEKNEISNLEQNIEELRRNENKIDNTKKYIFEANILQDDNKVNIEELKQNVNKSHFLFDKKNNIAKDNNEQTELPKKNIKNKKQSPTNKSVYEQILLQSAKSNFVTIENNENLFESNIDKELNKKMKFDEKKSFEILSNEKQDNNTNEIDTKKTVLDENKSNNEKTENFKNKKLFTIKASEKEEISKTKNIITESIEKKTCLNEKQKKKHLKQYNKNKKLLVPADKATQFKTVEILKSYLMKYYRSERIPDRTTFSKTCRKIHHTLLAQKIFDEEGIQQFVTKYMTN</sequence>
<feature type="coiled-coil region" evidence="14">
    <location>
        <begin position="1187"/>
        <end position="1214"/>
    </location>
</feature>
<dbReference type="InterPro" id="IPR002464">
    <property type="entry name" value="DNA/RNA_helicase_DEAH_CS"/>
</dbReference>
<feature type="compositionally biased region" description="Basic and acidic residues" evidence="15">
    <location>
        <begin position="1250"/>
        <end position="1264"/>
    </location>
</feature>
<dbReference type="InterPro" id="IPR014001">
    <property type="entry name" value="Helicase_ATP-bd"/>
</dbReference>
<dbReference type="EC" id="5.6.2.4" evidence="12"/>
<feature type="compositionally biased region" description="Basic and acidic residues" evidence="15">
    <location>
        <begin position="1057"/>
        <end position="1072"/>
    </location>
</feature>
<dbReference type="OrthoDB" id="10261556at2759"/>
<evidence type="ECO:0000256" key="10">
    <source>
        <dbReference type="ARBA" id="ARBA00023242"/>
    </source>
</evidence>
<evidence type="ECO:0000256" key="1">
    <source>
        <dbReference type="ARBA" id="ARBA00004123"/>
    </source>
</evidence>
<dbReference type="GO" id="GO:0000724">
    <property type="term" value="P:double-strand break repair via homologous recombination"/>
    <property type="evidence" value="ECO:0007669"/>
    <property type="project" value="TreeGrafter"/>
</dbReference>
<keyword evidence="6 18" id="KW-0347">Helicase</keyword>
<keyword evidence="10" id="KW-0539">Nucleus</keyword>
<dbReference type="GO" id="GO:0043138">
    <property type="term" value="F:3'-5' DNA helicase activity"/>
    <property type="evidence" value="ECO:0007669"/>
    <property type="project" value="UniProtKB-EC"/>
</dbReference>
<dbReference type="PROSITE" id="PS00690">
    <property type="entry name" value="DEAH_ATP_HELICASE"/>
    <property type="match status" value="1"/>
</dbReference>
<accession>A0A2A3EHH6</accession>
<proteinExistence type="inferred from homology"/>
<dbReference type="InterPro" id="IPR001650">
    <property type="entry name" value="Helicase_C-like"/>
</dbReference>
<evidence type="ECO:0000256" key="14">
    <source>
        <dbReference type="SAM" id="Coils"/>
    </source>
</evidence>
<dbReference type="FunFam" id="3.40.50.300:FF:000444">
    <property type="entry name" value="ATP-dependent DNA helicase"/>
    <property type="match status" value="1"/>
</dbReference>